<dbReference type="EMBL" id="WHPF01000015">
    <property type="protein sequence ID" value="NNV57499.1"/>
    <property type="molecule type" value="Genomic_DNA"/>
</dbReference>
<sequence length="469" mass="53062">MKRVSAILLAGLLAVVFVQFNTGCANIIPPTGGPKDSLPPVLISVLPKDSTLNFTGNKIVFTFEEYVLLDDKINDELVVSPNPDFMPIVEGKLKNVTVKLKDSLKPNTTYYINFGNAIKDVNEGNKLRHFTYVFSTGKELSSGTISGKVTLAETGETDSTLLVLLYTNLTDSAVKKNKPEFFTHLDSSGHFTFKYLPKDTFAIYVVPNDYSKRYDDSTKIFAFFDTTIDVNNYKDSVQLFAYQQEKAKPKPSVSSSNNNDKKNAKEEDKRLKLSTDIDKNEQGLLTPLSMLLSRKVTVFDSAKIILSDTNYKPLSGYSFIKDTSFKKFSLQYKWPENEPFILVIQKESFADSAGITLSKNDTIKFVSKRESQYGSVRLHFNNLNLDKNPVLQLMLENKIYQSVILTGADWSAKLFEPGEYELRLLYDDNKNGVWDAGNFDARKQPEKVQRIPRKLTIKPNWDNEVDINL</sequence>
<evidence type="ECO:0000259" key="3">
    <source>
        <dbReference type="Pfam" id="PF13205"/>
    </source>
</evidence>
<dbReference type="Pfam" id="PF13205">
    <property type="entry name" value="Big_5"/>
    <property type="match status" value="1"/>
</dbReference>
<dbReference type="AlphaFoldDB" id="A0A8J8JW92"/>
<feature type="compositionally biased region" description="Basic and acidic residues" evidence="2">
    <location>
        <begin position="259"/>
        <end position="273"/>
    </location>
</feature>
<dbReference type="RefSeq" id="WP_171609443.1">
    <property type="nucleotide sequence ID" value="NZ_WHPF01000015.1"/>
</dbReference>
<dbReference type="Proteomes" id="UP000598971">
    <property type="component" value="Unassembled WGS sequence"/>
</dbReference>
<keyword evidence="1" id="KW-0732">Signal</keyword>
<accession>A0A8J8JW92</accession>
<feature type="region of interest" description="Disordered" evidence="2">
    <location>
        <begin position="245"/>
        <end position="273"/>
    </location>
</feature>
<dbReference type="InterPro" id="IPR032812">
    <property type="entry name" value="SbsA_Ig"/>
</dbReference>
<comment type="caution">
    <text evidence="4">The sequence shown here is derived from an EMBL/GenBank/DDBJ whole genome shotgun (WGS) entry which is preliminary data.</text>
</comment>
<evidence type="ECO:0000313" key="5">
    <source>
        <dbReference type="Proteomes" id="UP000598971"/>
    </source>
</evidence>
<proteinExistence type="predicted"/>
<evidence type="ECO:0000313" key="4">
    <source>
        <dbReference type="EMBL" id="NNV57499.1"/>
    </source>
</evidence>
<name>A0A8J8JW92_9BACT</name>
<protein>
    <recommendedName>
        <fullName evidence="3">SbsA Ig-like domain-containing protein</fullName>
    </recommendedName>
</protein>
<evidence type="ECO:0000256" key="1">
    <source>
        <dbReference type="ARBA" id="ARBA00022729"/>
    </source>
</evidence>
<reference evidence="4" key="1">
    <citation type="submission" date="2019-10" db="EMBL/GenBank/DDBJ databases">
        <title>Draft genome sequence of Panacibacter sp. KCS-6.</title>
        <authorList>
            <person name="Yim K.J."/>
        </authorList>
    </citation>
    <scope>NUCLEOTIDE SEQUENCE</scope>
    <source>
        <strain evidence="4">KCS-6</strain>
    </source>
</reference>
<keyword evidence="5" id="KW-1185">Reference proteome</keyword>
<feature type="domain" description="SbsA Ig-like" evidence="3">
    <location>
        <begin position="36"/>
        <end position="136"/>
    </location>
</feature>
<organism evidence="4 5">
    <name type="scientific">Limnovirga soli</name>
    <dbReference type="NCBI Taxonomy" id="2656915"/>
    <lineage>
        <taxon>Bacteria</taxon>
        <taxon>Pseudomonadati</taxon>
        <taxon>Bacteroidota</taxon>
        <taxon>Chitinophagia</taxon>
        <taxon>Chitinophagales</taxon>
        <taxon>Chitinophagaceae</taxon>
        <taxon>Limnovirga</taxon>
    </lineage>
</organism>
<gene>
    <name evidence="4" type="ORF">GD597_18645</name>
</gene>
<evidence type="ECO:0000256" key="2">
    <source>
        <dbReference type="SAM" id="MobiDB-lite"/>
    </source>
</evidence>